<dbReference type="Proteomes" id="UP000030403">
    <property type="component" value="Unassembled WGS sequence"/>
</dbReference>
<proteinExistence type="predicted"/>
<keyword evidence="3" id="KW-1185">Reference proteome</keyword>
<keyword evidence="1" id="KW-0472">Membrane</keyword>
<evidence type="ECO:0008006" key="4">
    <source>
        <dbReference type="Google" id="ProtNLM"/>
    </source>
</evidence>
<dbReference type="AlphaFoldDB" id="A0A0A5I7E0"/>
<dbReference type="EMBL" id="AVPF01000001">
    <property type="protein sequence ID" value="KGX91752.1"/>
    <property type="molecule type" value="Genomic_DNA"/>
</dbReference>
<evidence type="ECO:0000256" key="1">
    <source>
        <dbReference type="SAM" id="Phobius"/>
    </source>
</evidence>
<keyword evidence="1" id="KW-0812">Transmembrane</keyword>
<feature type="transmembrane region" description="Helical" evidence="1">
    <location>
        <begin position="52"/>
        <end position="80"/>
    </location>
</feature>
<dbReference type="eggNOG" id="ENOG50331PB">
    <property type="taxonomic scope" value="Bacteria"/>
</dbReference>
<name>A0A0A5I7E0_9BACI</name>
<organism evidence="2 3">
    <name type="scientific">Pontibacillus marinus BH030004 = DSM 16465</name>
    <dbReference type="NCBI Taxonomy" id="1385511"/>
    <lineage>
        <taxon>Bacteria</taxon>
        <taxon>Bacillati</taxon>
        <taxon>Bacillota</taxon>
        <taxon>Bacilli</taxon>
        <taxon>Bacillales</taxon>
        <taxon>Bacillaceae</taxon>
        <taxon>Pontibacillus</taxon>
    </lineage>
</organism>
<reference evidence="2 3" key="1">
    <citation type="submission" date="2013-08" db="EMBL/GenBank/DDBJ databases">
        <authorList>
            <person name="Huang J."/>
            <person name="Wang G."/>
        </authorList>
    </citation>
    <scope>NUCLEOTIDE SEQUENCE [LARGE SCALE GENOMIC DNA]</scope>
    <source>
        <strain evidence="2 3">BH030004</strain>
    </source>
</reference>
<gene>
    <name evidence="2" type="ORF">N783_00410</name>
</gene>
<sequence length="81" mass="8973">MAYDAMYRRCCRYRGSIVRLNCRGRVHVGRVTRVTRSHVWIRPVGGPRGLGYGFGFGFGGFGIPFALGAITGIALASVFFW</sequence>
<dbReference type="STRING" id="1385511.GCA_000425225_00173"/>
<protein>
    <recommendedName>
        <fullName evidence="4">Spore coat protein</fullName>
    </recommendedName>
</protein>
<accession>A0A0A5I7E0</accession>
<evidence type="ECO:0000313" key="3">
    <source>
        <dbReference type="Proteomes" id="UP000030403"/>
    </source>
</evidence>
<comment type="caution">
    <text evidence="2">The sequence shown here is derived from an EMBL/GenBank/DDBJ whole genome shotgun (WGS) entry which is preliminary data.</text>
</comment>
<evidence type="ECO:0000313" key="2">
    <source>
        <dbReference type="EMBL" id="KGX91752.1"/>
    </source>
</evidence>
<dbReference type="RefSeq" id="WP_051254952.1">
    <property type="nucleotide sequence ID" value="NZ_AULJ01000001.1"/>
</dbReference>
<keyword evidence="1" id="KW-1133">Transmembrane helix</keyword>